<dbReference type="AlphaFoldDB" id="A0A8B8CM17"/>
<reference evidence="2" key="1">
    <citation type="submission" date="2025-08" db="UniProtKB">
        <authorList>
            <consortium name="RefSeq"/>
        </authorList>
    </citation>
    <scope>IDENTIFICATION</scope>
    <source>
        <tissue evidence="2">Whole sample</tissue>
    </source>
</reference>
<gene>
    <name evidence="2" type="primary">LOC111120470</name>
</gene>
<dbReference type="RefSeq" id="XP_022316897.1">
    <property type="nucleotide sequence ID" value="XM_022461189.1"/>
</dbReference>
<dbReference type="Proteomes" id="UP000694844">
    <property type="component" value="Chromosome 2"/>
</dbReference>
<dbReference type="KEGG" id="cvn:111120470"/>
<keyword evidence="1" id="KW-1185">Reference proteome</keyword>
<sequence length="142" mass="16231">MRPKIKHCTCNEIGVSRLTAVIASIFSSAGQPFEKVKSFQDEVDFPQATLGLRFVFYSSISNRAKSNYRNKKNSYNRSSPYNKYNNGQFYCDIIETGFQSTPIREQQCPETINTETTYVTSKPWNHPFINNTAYYVNNIGVG</sequence>
<name>A0A8B8CM17_CRAVI</name>
<proteinExistence type="predicted"/>
<evidence type="ECO:0000313" key="1">
    <source>
        <dbReference type="Proteomes" id="UP000694844"/>
    </source>
</evidence>
<protein>
    <submittedName>
        <fullName evidence="2">Uncharacterized protein LOC111120470</fullName>
    </submittedName>
</protein>
<organism evidence="1 2">
    <name type="scientific">Crassostrea virginica</name>
    <name type="common">Eastern oyster</name>
    <dbReference type="NCBI Taxonomy" id="6565"/>
    <lineage>
        <taxon>Eukaryota</taxon>
        <taxon>Metazoa</taxon>
        <taxon>Spiralia</taxon>
        <taxon>Lophotrochozoa</taxon>
        <taxon>Mollusca</taxon>
        <taxon>Bivalvia</taxon>
        <taxon>Autobranchia</taxon>
        <taxon>Pteriomorphia</taxon>
        <taxon>Ostreida</taxon>
        <taxon>Ostreoidea</taxon>
        <taxon>Ostreidae</taxon>
        <taxon>Crassostrea</taxon>
    </lineage>
</organism>
<accession>A0A8B8CM17</accession>
<dbReference type="GeneID" id="111120470"/>
<evidence type="ECO:0000313" key="2">
    <source>
        <dbReference type="RefSeq" id="XP_022316897.1"/>
    </source>
</evidence>